<reference evidence="2" key="1">
    <citation type="journal article" date="2014" name="Nat. Commun.">
        <title>Genomic adaptations of the halophilic Dead Sea filamentous fungus Eurotium rubrum.</title>
        <authorList>
            <person name="Kis-Papo T."/>
            <person name="Weig A.R."/>
            <person name="Riley R."/>
            <person name="Persoh D."/>
            <person name="Salamov A."/>
            <person name="Sun H."/>
            <person name="Lipzen A."/>
            <person name="Wasser S.P."/>
            <person name="Rambold G."/>
            <person name="Grigoriev I.V."/>
            <person name="Nevo E."/>
        </authorList>
    </citation>
    <scope>NUCLEOTIDE SEQUENCE [LARGE SCALE GENOMIC DNA]</scope>
    <source>
        <strain evidence="2">CBS 135680</strain>
    </source>
</reference>
<dbReference type="PANTHER" id="PTHR43845:SF1">
    <property type="entry name" value="BLR5969 PROTEIN"/>
    <property type="match status" value="1"/>
</dbReference>
<proteinExistence type="predicted"/>
<evidence type="ECO:0008006" key="3">
    <source>
        <dbReference type="Google" id="ProtNLM"/>
    </source>
</evidence>
<dbReference type="PANTHER" id="PTHR43845">
    <property type="entry name" value="BLR5969 PROTEIN"/>
    <property type="match status" value="1"/>
</dbReference>
<dbReference type="GeneID" id="63700336"/>
<organism evidence="1 2">
    <name type="scientific">Aspergillus ruber (strain CBS 135680)</name>
    <dbReference type="NCBI Taxonomy" id="1388766"/>
    <lineage>
        <taxon>Eukaryota</taxon>
        <taxon>Fungi</taxon>
        <taxon>Dikarya</taxon>
        <taxon>Ascomycota</taxon>
        <taxon>Pezizomycotina</taxon>
        <taxon>Eurotiomycetes</taxon>
        <taxon>Eurotiomycetidae</taxon>
        <taxon>Eurotiales</taxon>
        <taxon>Aspergillaceae</taxon>
        <taxon>Aspergillus</taxon>
        <taxon>Aspergillus subgen. Aspergillus</taxon>
    </lineage>
</organism>
<dbReference type="AlphaFoldDB" id="A0A017RZZ8"/>
<protein>
    <recommendedName>
        <fullName evidence="3">AMP-dependent synthetase/ligase domain-containing protein</fullName>
    </recommendedName>
</protein>
<dbReference type="STRING" id="1388766.A0A017RZZ8"/>
<dbReference type="RefSeq" id="XP_040633831.1">
    <property type="nucleotide sequence ID" value="XM_040785212.1"/>
</dbReference>
<dbReference type="Gene3D" id="3.40.50.12780">
    <property type="entry name" value="N-terminal domain of ligase-like"/>
    <property type="match status" value="1"/>
</dbReference>
<dbReference type="Proteomes" id="UP000019804">
    <property type="component" value="Unassembled WGS sequence"/>
</dbReference>
<dbReference type="HOGENOM" id="CLU_047422_0_0_1"/>
<name>A0A017RZZ8_ASPRC</name>
<sequence length="468" mass="53084">MTPGYYYYSLEDVLTIASVHPFYSDSMYPPTREELPTVLENAKQSAYGLKLASFPLTRKDTLYKQIARLTIDTSPRNGYRQDTYISTTGGGSGGPPMVFATDSIETRQQRAMLGLMLKICGIIEPGDWVLTMHNAGYFYRALDLMSEVFESAGAAVLCAGPDMHHHDIVDAIAQFRVNTISGDVGHLIQLAKYVATLSEEKRKSLHVTKALYTSEAITPAQRSFLFSVFGDIALSSVIGSAEAGPWAVSSPEQTATTVYENYADFIFDDRLIHLEVLPFSIEESDERGNSGDIATVPNGEKGLLVQTSLQRLRNPLLRYICGDVASLHPLPNTIRAKLPMEILPHYHVIRIYGRDRRISFDWYGEYFQFQTLQTLMRIESWGILQYQVILRRKDNDQDNVDTFLEVRILRNTGGETISQEELTREIRHFFMVFENNEHLFELRFLADHEGFLRSTTGRKVINFLDLCK</sequence>
<evidence type="ECO:0000313" key="1">
    <source>
        <dbReference type="EMBL" id="EYE90141.1"/>
    </source>
</evidence>
<accession>A0A017RZZ8</accession>
<dbReference type="SUPFAM" id="SSF56801">
    <property type="entry name" value="Acetyl-CoA synthetase-like"/>
    <property type="match status" value="1"/>
</dbReference>
<gene>
    <name evidence="1" type="ORF">EURHEDRAFT_467840</name>
</gene>
<dbReference type="EMBL" id="KK088469">
    <property type="protein sequence ID" value="EYE90141.1"/>
    <property type="molecule type" value="Genomic_DNA"/>
</dbReference>
<keyword evidence="2" id="KW-1185">Reference proteome</keyword>
<dbReference type="OrthoDB" id="10047078at2759"/>
<evidence type="ECO:0000313" key="2">
    <source>
        <dbReference type="Proteomes" id="UP000019804"/>
    </source>
</evidence>
<dbReference type="InterPro" id="IPR042099">
    <property type="entry name" value="ANL_N_sf"/>
</dbReference>